<sequence>MYSKRNGRFYLPGPGGHHLLSFDSLILTSTRTTTSLSSINCFFETFQSHPSLSGICRSCFLLLPRWNTSWRHLPEVNVSSSNGIYIHSSLSTLYTYAYSSFGFEKSLNVTQLFVVFREEETTEGRCMCYTDDIGDMCIFIWKGETFCVPASSFPGLVPNSIYFIGFGSGIYDLTTKTAFNFQAPKGSLDQILAPYWFHPSSS</sequence>
<dbReference type="InterPro" id="IPR005174">
    <property type="entry name" value="KIB1-4_b-propeller"/>
</dbReference>
<dbReference type="Proteomes" id="UP000467841">
    <property type="component" value="Unassembled WGS sequence"/>
</dbReference>
<comment type="caution">
    <text evidence="2">The sequence shown here is derived from an EMBL/GenBank/DDBJ whole genome shotgun (WGS) entry which is preliminary data.</text>
</comment>
<evidence type="ECO:0000259" key="1">
    <source>
        <dbReference type="Pfam" id="PF03478"/>
    </source>
</evidence>
<gene>
    <name evidence="2" type="ORF">MERR_LOCUS1481</name>
</gene>
<evidence type="ECO:0000313" key="2">
    <source>
        <dbReference type="EMBL" id="CAA7014247.1"/>
    </source>
</evidence>
<reference evidence="2" key="1">
    <citation type="submission" date="2020-01" db="EMBL/GenBank/DDBJ databases">
        <authorList>
            <person name="Mishra B."/>
        </authorList>
    </citation>
    <scope>NUCLEOTIDE SEQUENCE [LARGE SCALE GENOMIC DNA]</scope>
</reference>
<name>A0A6D2HM32_9BRAS</name>
<feature type="domain" description="KIB1-4 beta-propeller" evidence="1">
    <location>
        <begin position="109"/>
        <end position="164"/>
    </location>
</feature>
<dbReference type="Pfam" id="PF03478">
    <property type="entry name" value="Beta-prop_KIB1-4"/>
    <property type="match status" value="1"/>
</dbReference>
<keyword evidence="3" id="KW-1185">Reference proteome</keyword>
<dbReference type="OrthoDB" id="642536at2759"/>
<accession>A0A6D2HM32</accession>
<dbReference type="EMBL" id="CACVBM020000099">
    <property type="protein sequence ID" value="CAA7014247.1"/>
    <property type="molecule type" value="Genomic_DNA"/>
</dbReference>
<proteinExistence type="predicted"/>
<protein>
    <recommendedName>
        <fullName evidence="1">KIB1-4 beta-propeller domain-containing protein</fullName>
    </recommendedName>
</protein>
<organism evidence="2 3">
    <name type="scientific">Microthlaspi erraticum</name>
    <dbReference type="NCBI Taxonomy" id="1685480"/>
    <lineage>
        <taxon>Eukaryota</taxon>
        <taxon>Viridiplantae</taxon>
        <taxon>Streptophyta</taxon>
        <taxon>Embryophyta</taxon>
        <taxon>Tracheophyta</taxon>
        <taxon>Spermatophyta</taxon>
        <taxon>Magnoliopsida</taxon>
        <taxon>eudicotyledons</taxon>
        <taxon>Gunneridae</taxon>
        <taxon>Pentapetalae</taxon>
        <taxon>rosids</taxon>
        <taxon>malvids</taxon>
        <taxon>Brassicales</taxon>
        <taxon>Brassicaceae</taxon>
        <taxon>Coluteocarpeae</taxon>
        <taxon>Microthlaspi</taxon>
    </lineage>
</organism>
<evidence type="ECO:0000313" key="3">
    <source>
        <dbReference type="Proteomes" id="UP000467841"/>
    </source>
</evidence>
<dbReference type="AlphaFoldDB" id="A0A6D2HM32"/>